<dbReference type="Proteomes" id="UP001148203">
    <property type="component" value="Unassembled WGS sequence"/>
</dbReference>
<keyword evidence="4" id="KW-1185">Reference proteome</keyword>
<name>A0ABT5P169_9PSED</name>
<evidence type="ECO:0000313" key="4">
    <source>
        <dbReference type="Proteomes" id="UP001148203"/>
    </source>
</evidence>
<accession>A0ABT5P169</accession>
<comment type="caution">
    <text evidence="3">The sequence shown here is derived from an EMBL/GenBank/DDBJ whole genome shotgun (WGS) entry which is preliminary data.</text>
</comment>
<dbReference type="PANTHER" id="PTHR13847:SF289">
    <property type="entry name" value="GLYCINE OXIDASE"/>
    <property type="match status" value="1"/>
</dbReference>
<dbReference type="EMBL" id="JAMDGY010000143">
    <property type="protein sequence ID" value="MDD0994214.1"/>
    <property type="molecule type" value="Genomic_DNA"/>
</dbReference>
<reference evidence="3 4" key="1">
    <citation type="submission" date="2022-05" db="EMBL/GenBank/DDBJ databases">
        <title>Novel Pseudomonas spp. Isolated from a Rainbow Trout Aquaculture Facility.</title>
        <authorList>
            <person name="Testerman T."/>
            <person name="Graf J."/>
        </authorList>
    </citation>
    <scope>NUCLEOTIDE SEQUENCE [LARGE SCALE GENOMIC DNA]</scope>
    <source>
        <strain evidence="3 4">ID681</strain>
    </source>
</reference>
<dbReference type="SUPFAM" id="SSF51905">
    <property type="entry name" value="FAD/NAD(P)-binding domain"/>
    <property type="match status" value="1"/>
</dbReference>
<proteinExistence type="predicted"/>
<dbReference type="Pfam" id="PF01266">
    <property type="entry name" value="DAO"/>
    <property type="match status" value="1"/>
</dbReference>
<feature type="domain" description="FAD dependent oxidoreductase" evidence="2">
    <location>
        <begin position="8"/>
        <end position="335"/>
    </location>
</feature>
<gene>
    <name evidence="3" type="ORF">M5G11_27205</name>
</gene>
<evidence type="ECO:0000256" key="1">
    <source>
        <dbReference type="ARBA" id="ARBA00023002"/>
    </source>
</evidence>
<keyword evidence="1" id="KW-0560">Oxidoreductase</keyword>
<dbReference type="InterPro" id="IPR006076">
    <property type="entry name" value="FAD-dep_OxRdtase"/>
</dbReference>
<evidence type="ECO:0000313" key="3">
    <source>
        <dbReference type="EMBL" id="MDD0994214.1"/>
    </source>
</evidence>
<dbReference type="InterPro" id="IPR036188">
    <property type="entry name" value="FAD/NAD-bd_sf"/>
</dbReference>
<dbReference type="Gene3D" id="3.50.50.60">
    <property type="entry name" value="FAD/NAD(P)-binding domain"/>
    <property type="match status" value="1"/>
</dbReference>
<dbReference type="PANTHER" id="PTHR13847">
    <property type="entry name" value="SARCOSINE DEHYDROGENASE-RELATED"/>
    <property type="match status" value="1"/>
</dbReference>
<organism evidence="3 4">
    <name type="scientific">Pseudomonas fontis</name>
    <dbReference type="NCBI Taxonomy" id="2942633"/>
    <lineage>
        <taxon>Bacteria</taxon>
        <taxon>Pseudomonadati</taxon>
        <taxon>Pseudomonadota</taxon>
        <taxon>Gammaproteobacteria</taxon>
        <taxon>Pseudomonadales</taxon>
        <taxon>Pseudomonadaceae</taxon>
        <taxon>Pseudomonas</taxon>
    </lineage>
</organism>
<protein>
    <submittedName>
        <fullName evidence="3">FAD-binding oxidoreductase</fullName>
    </submittedName>
</protein>
<dbReference type="Gene3D" id="3.30.9.10">
    <property type="entry name" value="D-Amino Acid Oxidase, subunit A, domain 2"/>
    <property type="match status" value="1"/>
</dbReference>
<evidence type="ECO:0000259" key="2">
    <source>
        <dbReference type="Pfam" id="PF01266"/>
    </source>
</evidence>
<dbReference type="RefSeq" id="WP_273911958.1">
    <property type="nucleotide sequence ID" value="NZ_JAMDGX010000047.1"/>
</dbReference>
<sequence length="368" mass="38146">MGQGAEKRIVVIGAGIVGASVAYHLASNGAHVTLIEAGAIASGVTSTSFAWLNTSHNGPDPIAPLRGAALQEYRRLEAELPGLKVRWTGALSYTEGIEQVLQNPNKSPLTTLVPGARVRELEPNLKHPPEQAVFAGAQGALDAVAATHALVAGAAMLGTAVLAHTPVLGFATQGAKVTGVQTASGVIDADVVVLAAGTGITTLAELLEVTLPIDASPAVFIRYAAQPDRVRTIISSPQMEVRQGAGGTLLVAEDYLDDSPENQPLEIARRTASAIQDELHGVTSIETELACVGLRPIASDCLPIIGYLPQVDGVYVCTMHPGVALAAVVGRLASEEIMDGKASPLLGACRPERFSVHSPGQRRGLQIE</sequence>